<keyword evidence="3" id="KW-1185">Reference proteome</keyword>
<feature type="region of interest" description="Disordered" evidence="1">
    <location>
        <begin position="1"/>
        <end position="24"/>
    </location>
</feature>
<comment type="caution">
    <text evidence="2">The sequence shown here is derived from an EMBL/GenBank/DDBJ whole genome shotgun (WGS) entry which is preliminary data.</text>
</comment>
<evidence type="ECO:0000256" key="1">
    <source>
        <dbReference type="SAM" id="MobiDB-lite"/>
    </source>
</evidence>
<organism evidence="2 3">
    <name type="scientific">Kitasatospora kazusensis</name>
    <dbReference type="NCBI Taxonomy" id="407974"/>
    <lineage>
        <taxon>Bacteria</taxon>
        <taxon>Bacillati</taxon>
        <taxon>Actinomycetota</taxon>
        <taxon>Actinomycetes</taxon>
        <taxon>Kitasatosporales</taxon>
        <taxon>Streptomycetaceae</taxon>
        <taxon>Kitasatospora</taxon>
    </lineage>
</organism>
<dbReference type="EMBL" id="BAAANT010000014">
    <property type="protein sequence ID" value="GAA2143149.1"/>
    <property type="molecule type" value="Genomic_DNA"/>
</dbReference>
<evidence type="ECO:0000313" key="2">
    <source>
        <dbReference type="EMBL" id="GAA2143149.1"/>
    </source>
</evidence>
<dbReference type="Proteomes" id="UP001422759">
    <property type="component" value="Unassembled WGS sequence"/>
</dbReference>
<protein>
    <submittedName>
        <fullName evidence="2">Uncharacterized protein</fullName>
    </submittedName>
</protein>
<feature type="compositionally biased region" description="Polar residues" evidence="1">
    <location>
        <begin position="1"/>
        <end position="15"/>
    </location>
</feature>
<sequence>MTAVTGNPLTASSLSGPELTAGGVGDRVWSKNHLPWLINRIGPMYGDPTSTMIWAFMDYDPSYAVQADLGATLFMAEPDFPMYIYKSHPSDTPCRQAGCQYCPWGAR</sequence>
<proteinExistence type="predicted"/>
<reference evidence="2 3" key="1">
    <citation type="journal article" date="2019" name="Int. J. Syst. Evol. Microbiol.">
        <title>The Global Catalogue of Microorganisms (GCM) 10K type strain sequencing project: providing services to taxonomists for standard genome sequencing and annotation.</title>
        <authorList>
            <consortium name="The Broad Institute Genomics Platform"/>
            <consortium name="The Broad Institute Genome Sequencing Center for Infectious Disease"/>
            <person name="Wu L."/>
            <person name="Ma J."/>
        </authorList>
    </citation>
    <scope>NUCLEOTIDE SEQUENCE [LARGE SCALE GENOMIC DNA]</scope>
    <source>
        <strain evidence="2 3">JCM 14560</strain>
    </source>
</reference>
<evidence type="ECO:0000313" key="3">
    <source>
        <dbReference type="Proteomes" id="UP001422759"/>
    </source>
</evidence>
<gene>
    <name evidence="2" type="ORF">GCM10009760_29150</name>
</gene>
<name>A0ABN2ZJJ1_9ACTN</name>
<accession>A0ABN2ZJJ1</accession>